<feature type="chain" id="PRO_5029655981" description="Cnidarian restricted protein" evidence="1">
    <location>
        <begin position="23"/>
        <end position="146"/>
    </location>
</feature>
<dbReference type="EnsemblMetazoa" id="CLYHEMT023080.1">
    <property type="protein sequence ID" value="CLYHEMP023080.1"/>
    <property type="gene ID" value="CLYHEMG023080"/>
</dbReference>
<protein>
    <recommendedName>
        <fullName evidence="4">Cnidarian restricted protein</fullName>
    </recommendedName>
</protein>
<reference evidence="2" key="1">
    <citation type="submission" date="2021-01" db="UniProtKB">
        <authorList>
            <consortium name="EnsemblMetazoa"/>
        </authorList>
    </citation>
    <scope>IDENTIFICATION</scope>
</reference>
<organism evidence="2 3">
    <name type="scientific">Clytia hemisphaerica</name>
    <dbReference type="NCBI Taxonomy" id="252671"/>
    <lineage>
        <taxon>Eukaryota</taxon>
        <taxon>Metazoa</taxon>
        <taxon>Cnidaria</taxon>
        <taxon>Hydrozoa</taxon>
        <taxon>Hydroidolina</taxon>
        <taxon>Leptothecata</taxon>
        <taxon>Obeliida</taxon>
        <taxon>Clytiidae</taxon>
        <taxon>Clytia</taxon>
    </lineage>
</organism>
<dbReference type="AlphaFoldDB" id="A0A7M5XGW2"/>
<keyword evidence="1" id="KW-0732">Signal</keyword>
<evidence type="ECO:0000313" key="3">
    <source>
        <dbReference type="Proteomes" id="UP000594262"/>
    </source>
</evidence>
<accession>A0A7M5XGW2</accession>
<keyword evidence="3" id="KW-1185">Reference proteome</keyword>
<feature type="signal peptide" evidence="1">
    <location>
        <begin position="1"/>
        <end position="22"/>
    </location>
</feature>
<proteinExistence type="predicted"/>
<evidence type="ECO:0000313" key="2">
    <source>
        <dbReference type="EnsemblMetazoa" id="CLYHEMP023080.1"/>
    </source>
</evidence>
<evidence type="ECO:0000256" key="1">
    <source>
        <dbReference type="SAM" id="SignalP"/>
    </source>
</evidence>
<name>A0A7M5XGW2_9CNID</name>
<evidence type="ECO:0008006" key="4">
    <source>
        <dbReference type="Google" id="ProtNLM"/>
    </source>
</evidence>
<dbReference type="Proteomes" id="UP000594262">
    <property type="component" value="Unplaced"/>
</dbReference>
<sequence length="146" mass="16331">MGIKILAFFAIACTLGVTLVEGCGGGRRSPPPKCTYRTCHATYGGWESDSSIPAGQCRNIRRRVSHNYQSHTRNGGCPASQTCSQRDQVKTRCHCAIPRDIGWSEWHQVPNSNPCKKKRVMNQAFSNQFRDGSCPQFQHKIETENC</sequence>